<sequence length="98" mass="10378">MPSFKERFRSPSKYKKNKDTDPSSTDDSSNAVAAVSVASTASTPSSHVLTTDKISLTPTTSAIAAATSTTTVDKTINEHTGSVAVAIYHFRYSTDSCE</sequence>
<dbReference type="Proteomes" id="UP000663865">
    <property type="component" value="Unassembled WGS sequence"/>
</dbReference>
<name>A0A821TV15_9BILA</name>
<keyword evidence="13" id="KW-1185">Reference proteome</keyword>
<comment type="caution">
    <text evidence="11">The sequence shown here is derived from an EMBL/GenBank/DDBJ whole genome shotgun (WGS) entry which is preliminary data.</text>
</comment>
<evidence type="ECO:0000313" key="13">
    <source>
        <dbReference type="Proteomes" id="UP000663873"/>
    </source>
</evidence>
<gene>
    <name evidence="4" type="ORF">FME351_LOCUS1489</name>
    <name evidence="6" type="ORF">GRG538_LOCUS23445</name>
    <name evidence="8" type="ORF">HFQ381_LOCUS21115</name>
    <name evidence="3" type="ORF">KIK155_LOCUS405</name>
    <name evidence="5" type="ORF">LUA448_LOCUS14394</name>
    <name evidence="11" type="ORF">QYT958_LOCUS29303</name>
    <name evidence="2" type="ORF">TIS948_LOCUS16986</name>
    <name evidence="10" type="ORF">TOA249_LOCUS17311</name>
    <name evidence="7" type="ORF">TSG867_LOCUS4611</name>
    <name evidence="9" type="ORF">UJA718_LOCUS28910</name>
</gene>
<feature type="compositionally biased region" description="Low complexity" evidence="1">
    <location>
        <begin position="22"/>
        <end position="31"/>
    </location>
</feature>
<dbReference type="Proteomes" id="UP000663851">
    <property type="component" value="Unassembled WGS sequence"/>
</dbReference>
<dbReference type="Proteomes" id="UP000663848">
    <property type="component" value="Unassembled WGS sequence"/>
</dbReference>
<evidence type="ECO:0000313" key="2">
    <source>
        <dbReference type="EMBL" id="CAF3282666.1"/>
    </source>
</evidence>
<dbReference type="EMBL" id="CAJOBQ010000151">
    <property type="protein sequence ID" value="CAF4275259.1"/>
    <property type="molecule type" value="Genomic_DNA"/>
</dbReference>
<dbReference type="EMBL" id="CAJNXB010002871">
    <property type="protein sequence ID" value="CAF3282666.1"/>
    <property type="molecule type" value="Genomic_DNA"/>
</dbReference>
<dbReference type="Proteomes" id="UP000663869">
    <property type="component" value="Unassembled WGS sequence"/>
</dbReference>
<dbReference type="Proteomes" id="UP000663862">
    <property type="component" value="Unassembled WGS sequence"/>
</dbReference>
<evidence type="ECO:0000313" key="5">
    <source>
        <dbReference type="EMBL" id="CAF3366008.1"/>
    </source>
</evidence>
<accession>A0A821TV15</accession>
<evidence type="ECO:0000313" key="11">
    <source>
        <dbReference type="EMBL" id="CAF4880252.1"/>
    </source>
</evidence>
<dbReference type="EMBL" id="CAJOBP010008922">
    <property type="protein sequence ID" value="CAF4543532.1"/>
    <property type="molecule type" value="Genomic_DNA"/>
</dbReference>
<feature type="region of interest" description="Disordered" evidence="1">
    <location>
        <begin position="1"/>
        <end position="31"/>
    </location>
</feature>
<evidence type="ECO:0000313" key="8">
    <source>
        <dbReference type="EMBL" id="CAF4414910.1"/>
    </source>
</evidence>
<proteinExistence type="predicted"/>
<evidence type="ECO:0000313" key="6">
    <source>
        <dbReference type="EMBL" id="CAF3616510.1"/>
    </source>
</evidence>
<dbReference type="AlphaFoldDB" id="A0A821TV15"/>
<dbReference type="EMBL" id="CAJOBS010001228">
    <property type="protein sequence ID" value="CAF4705340.1"/>
    <property type="molecule type" value="Genomic_DNA"/>
</dbReference>
<dbReference type="Proteomes" id="UP000663838">
    <property type="component" value="Unassembled WGS sequence"/>
</dbReference>
<dbReference type="EMBL" id="CAJNYT010003926">
    <property type="protein sequence ID" value="CAF3616510.1"/>
    <property type="molecule type" value="Genomic_DNA"/>
</dbReference>
<evidence type="ECO:0000313" key="10">
    <source>
        <dbReference type="EMBL" id="CAF4705340.1"/>
    </source>
</evidence>
<dbReference type="EMBL" id="CAJOBO010001866">
    <property type="protein sequence ID" value="CAF4414910.1"/>
    <property type="molecule type" value="Genomic_DNA"/>
</dbReference>
<organism evidence="11 12">
    <name type="scientific">Rotaria socialis</name>
    <dbReference type="NCBI Taxonomy" id="392032"/>
    <lineage>
        <taxon>Eukaryota</taxon>
        <taxon>Metazoa</taxon>
        <taxon>Spiralia</taxon>
        <taxon>Gnathifera</taxon>
        <taxon>Rotifera</taxon>
        <taxon>Eurotatoria</taxon>
        <taxon>Bdelloidea</taxon>
        <taxon>Philodinida</taxon>
        <taxon>Philodinidae</taxon>
        <taxon>Rotaria</taxon>
    </lineage>
</organism>
<dbReference type="EMBL" id="CAJNYV010000009">
    <property type="protein sequence ID" value="CAF3320332.1"/>
    <property type="molecule type" value="Genomic_DNA"/>
</dbReference>
<dbReference type="EMBL" id="CAJNYU010000032">
    <property type="protein sequence ID" value="CAF3322181.1"/>
    <property type="molecule type" value="Genomic_DNA"/>
</dbReference>
<dbReference type="Proteomes" id="UP000663833">
    <property type="component" value="Unassembled WGS sequence"/>
</dbReference>
<dbReference type="Proteomes" id="UP000663873">
    <property type="component" value="Unassembled WGS sequence"/>
</dbReference>
<evidence type="ECO:0000313" key="9">
    <source>
        <dbReference type="EMBL" id="CAF4543532.1"/>
    </source>
</evidence>
<evidence type="ECO:0000313" key="12">
    <source>
        <dbReference type="Proteomes" id="UP000663848"/>
    </source>
</evidence>
<protein>
    <submittedName>
        <fullName evidence="11">Uncharacterized protein</fullName>
    </submittedName>
</protein>
<evidence type="ECO:0000313" key="4">
    <source>
        <dbReference type="EMBL" id="CAF3322181.1"/>
    </source>
</evidence>
<dbReference type="EMBL" id="CAJNYD010001811">
    <property type="protein sequence ID" value="CAF3366008.1"/>
    <property type="molecule type" value="Genomic_DNA"/>
</dbReference>
<dbReference type="Proteomes" id="UP000663825">
    <property type="component" value="Unassembled WGS sequence"/>
</dbReference>
<dbReference type="Proteomes" id="UP000663872">
    <property type="component" value="Unassembled WGS sequence"/>
</dbReference>
<reference evidence="11" key="1">
    <citation type="submission" date="2021-02" db="EMBL/GenBank/DDBJ databases">
        <authorList>
            <person name="Nowell W R."/>
        </authorList>
    </citation>
    <scope>NUCLEOTIDE SEQUENCE</scope>
</reference>
<evidence type="ECO:0000313" key="7">
    <source>
        <dbReference type="EMBL" id="CAF4275259.1"/>
    </source>
</evidence>
<evidence type="ECO:0000313" key="3">
    <source>
        <dbReference type="EMBL" id="CAF3320332.1"/>
    </source>
</evidence>
<dbReference type="EMBL" id="CAJOBR010008503">
    <property type="protein sequence ID" value="CAF4880252.1"/>
    <property type="molecule type" value="Genomic_DNA"/>
</dbReference>
<evidence type="ECO:0000256" key="1">
    <source>
        <dbReference type="SAM" id="MobiDB-lite"/>
    </source>
</evidence>